<gene>
    <name evidence="9" type="ORF">B0J13DRAFT_556052</name>
</gene>
<evidence type="ECO:0000256" key="6">
    <source>
        <dbReference type="SAM" id="MobiDB-lite"/>
    </source>
</evidence>
<dbReference type="InterPro" id="IPR050131">
    <property type="entry name" value="Peptidase_S8_subtilisin-like"/>
</dbReference>
<name>A0A9P9J1Z7_9HYPO</name>
<evidence type="ECO:0000313" key="9">
    <source>
        <dbReference type="EMBL" id="KAH7142811.1"/>
    </source>
</evidence>
<evidence type="ECO:0000256" key="4">
    <source>
        <dbReference type="ARBA" id="ARBA00022825"/>
    </source>
</evidence>
<feature type="region of interest" description="Disordered" evidence="6">
    <location>
        <begin position="479"/>
        <end position="500"/>
    </location>
</feature>
<feature type="active site" description="Charge relay system" evidence="5">
    <location>
        <position position="881"/>
    </location>
</feature>
<dbReference type="InterPro" id="IPR023828">
    <property type="entry name" value="Peptidase_S8_Ser-AS"/>
</dbReference>
<dbReference type="SUPFAM" id="SSF52743">
    <property type="entry name" value="Subtilisin-like"/>
    <property type="match status" value="1"/>
</dbReference>
<dbReference type="PROSITE" id="PS51892">
    <property type="entry name" value="SUBTILASE"/>
    <property type="match status" value="1"/>
</dbReference>
<dbReference type="Pfam" id="PF00082">
    <property type="entry name" value="Peptidase_S8"/>
    <property type="match status" value="1"/>
</dbReference>
<feature type="region of interest" description="Disordered" evidence="6">
    <location>
        <begin position="618"/>
        <end position="639"/>
    </location>
</feature>
<keyword evidence="10" id="KW-1185">Reference proteome</keyword>
<dbReference type="PANTHER" id="PTHR43806:SF11">
    <property type="entry name" value="CEREVISIN-RELATED"/>
    <property type="match status" value="1"/>
</dbReference>
<evidence type="ECO:0000259" key="8">
    <source>
        <dbReference type="Pfam" id="PF24476"/>
    </source>
</evidence>
<reference evidence="9" key="1">
    <citation type="journal article" date="2021" name="Nat. Commun.">
        <title>Genetic determinants of endophytism in the Arabidopsis root mycobiome.</title>
        <authorList>
            <person name="Mesny F."/>
            <person name="Miyauchi S."/>
            <person name="Thiergart T."/>
            <person name="Pickel B."/>
            <person name="Atanasova L."/>
            <person name="Karlsson M."/>
            <person name="Huettel B."/>
            <person name="Barry K.W."/>
            <person name="Haridas S."/>
            <person name="Chen C."/>
            <person name="Bauer D."/>
            <person name="Andreopoulos W."/>
            <person name="Pangilinan J."/>
            <person name="LaButti K."/>
            <person name="Riley R."/>
            <person name="Lipzen A."/>
            <person name="Clum A."/>
            <person name="Drula E."/>
            <person name="Henrissat B."/>
            <person name="Kohler A."/>
            <person name="Grigoriev I.V."/>
            <person name="Martin F.M."/>
            <person name="Hacquard S."/>
        </authorList>
    </citation>
    <scope>NUCLEOTIDE SEQUENCE</scope>
    <source>
        <strain evidence="9">MPI-CAGE-AT-0021</strain>
    </source>
</reference>
<protein>
    <recommendedName>
        <fullName evidence="11">Peptidase S8/S53 domain-containing protein</fullName>
    </recommendedName>
</protein>
<feature type="domain" description="DUF7580" evidence="8">
    <location>
        <begin position="209"/>
        <end position="585"/>
    </location>
</feature>
<organism evidence="9 10">
    <name type="scientific">Dactylonectria estremocensis</name>
    <dbReference type="NCBI Taxonomy" id="1079267"/>
    <lineage>
        <taxon>Eukaryota</taxon>
        <taxon>Fungi</taxon>
        <taxon>Dikarya</taxon>
        <taxon>Ascomycota</taxon>
        <taxon>Pezizomycotina</taxon>
        <taxon>Sordariomycetes</taxon>
        <taxon>Hypocreomycetidae</taxon>
        <taxon>Hypocreales</taxon>
        <taxon>Nectriaceae</taxon>
        <taxon>Dactylonectria</taxon>
    </lineage>
</organism>
<dbReference type="PRINTS" id="PR00723">
    <property type="entry name" value="SUBTILISIN"/>
</dbReference>
<dbReference type="InterPro" id="IPR000209">
    <property type="entry name" value="Peptidase_S8/S53_dom"/>
</dbReference>
<feature type="compositionally biased region" description="Low complexity" evidence="6">
    <location>
        <begin position="618"/>
        <end position="637"/>
    </location>
</feature>
<accession>A0A9P9J1Z7</accession>
<dbReference type="Pfam" id="PF24476">
    <property type="entry name" value="DUF7580"/>
    <property type="match status" value="1"/>
</dbReference>
<evidence type="ECO:0000256" key="5">
    <source>
        <dbReference type="PROSITE-ProRule" id="PRU01240"/>
    </source>
</evidence>
<keyword evidence="2 5" id="KW-0645">Protease</keyword>
<feature type="active site" description="Charge relay system" evidence="5">
    <location>
        <position position="717"/>
    </location>
</feature>
<keyword evidence="4 5" id="KW-0720">Serine protease</keyword>
<dbReference type="Gene3D" id="3.40.50.200">
    <property type="entry name" value="Peptidase S8/S53 domain"/>
    <property type="match status" value="1"/>
</dbReference>
<evidence type="ECO:0000256" key="3">
    <source>
        <dbReference type="ARBA" id="ARBA00022801"/>
    </source>
</evidence>
<evidence type="ECO:0008006" key="11">
    <source>
        <dbReference type="Google" id="ProtNLM"/>
    </source>
</evidence>
<dbReference type="InterPro" id="IPR036852">
    <property type="entry name" value="Peptidase_S8/S53_dom_sf"/>
</dbReference>
<dbReference type="OrthoDB" id="206201at2759"/>
<feature type="active site" description="Charge relay system" evidence="5">
    <location>
        <position position="679"/>
    </location>
</feature>
<evidence type="ECO:0000313" key="10">
    <source>
        <dbReference type="Proteomes" id="UP000717696"/>
    </source>
</evidence>
<dbReference type="EMBL" id="JAGMUU010000011">
    <property type="protein sequence ID" value="KAH7142811.1"/>
    <property type="molecule type" value="Genomic_DNA"/>
</dbReference>
<proteinExistence type="inferred from homology"/>
<feature type="region of interest" description="Disordered" evidence="6">
    <location>
        <begin position="177"/>
        <end position="208"/>
    </location>
</feature>
<evidence type="ECO:0000256" key="2">
    <source>
        <dbReference type="ARBA" id="ARBA00022670"/>
    </source>
</evidence>
<evidence type="ECO:0000259" key="7">
    <source>
        <dbReference type="Pfam" id="PF00082"/>
    </source>
</evidence>
<feature type="domain" description="Peptidase S8/S53" evidence="7">
    <location>
        <begin position="671"/>
        <end position="896"/>
    </location>
</feature>
<feature type="compositionally biased region" description="Basic and acidic residues" evidence="6">
    <location>
        <begin position="179"/>
        <end position="208"/>
    </location>
</feature>
<dbReference type="Proteomes" id="UP000717696">
    <property type="component" value="Unassembled WGS sequence"/>
</dbReference>
<dbReference type="GO" id="GO:0004252">
    <property type="term" value="F:serine-type endopeptidase activity"/>
    <property type="evidence" value="ECO:0007669"/>
    <property type="project" value="UniProtKB-UniRule"/>
</dbReference>
<dbReference type="PANTHER" id="PTHR43806">
    <property type="entry name" value="PEPTIDASE S8"/>
    <property type="match status" value="1"/>
</dbReference>
<evidence type="ECO:0000256" key="1">
    <source>
        <dbReference type="ARBA" id="ARBA00011073"/>
    </source>
</evidence>
<dbReference type="AlphaFoldDB" id="A0A9P9J1Z7"/>
<comment type="similarity">
    <text evidence="1 5">Belongs to the peptidase S8 family.</text>
</comment>
<sequence>MHSHIGGLAMEPLSQAELAQRAAQDVAVVAANLQKKWRESWFKSPSRSKLIKNLAILATSLQCVSFCQDKYEQREHGDQQDDGVVKLETFLCGLELVCTFPRSNLAKSSGQKEPGARFPTLDALVTANSTQNIRSGPDIEILPKVEKSMEAFASESPYITSPYFSFLRSFSKAKQQAKKHAESAQRDAEAQQKRGDTKMTKSDEDESYPRHVYDTLHKVFKKHAQCYCGLPNPSPSTPRSHWGRLELKENFPTMDNEILFHTVFSKKGSMEFVENIKWQHLQFRVPRKQRKVRAVGFEDKKCDDGVEDSTRLDDATEVTSTSEFCKLLGKDIGPGSMDVRIRDEVLLVLRRAVDIEVDIADERSISLADVLSNYSLVPRSKLLLAYILAKSVWQFYDSDFMSARWTTETIQLFREREDEDDDDEPGFHWAPYHTFSFEQLVERDSVERLPPGQFLHRYPRVLALGAILYELGRKRRQRKQIRSLATTSPTSPVEPPTPEKIINDTASAVRKGVKNRNWPDIKLKNIQTLEDYRVIVANCVSENFFRPDPKEKSQKMPEELEEELTVEERRAILFKKVVAPLKEVVQTTGWVDESGNIRPHHVKGAVAQPRSVALLNDTSQNSQTSQTPTDGTQDTPTASGAEAEAWLNNIKGGPVMEAVLSAFREKELVKKRIRIVVLDTGYDPGAVFFNRDRKRSLKGWKDYVERDQPHAKDEDGHGTHVLSVLMKVAPAADIFVARVARDTPDLQNATGNIAEAIEWAWKDCNANIVTMSFGFDEEIHVGGEPVVSNAILKAILETRQRILFFAAAANDGGNREEMFPANNINVLSIRGTDDYGWAQRFNPPPDYNGKTCFMTLGLNVPGASLRKSKDEGADVCKSGTSVATPIAAGIAAMLLGYARIHEKYLQGILEPQGEAKLTRLWRITGMSMLFEKMAKEMMEKWSYLNINEFTDVTDEMRLSMIAWAVKEARG</sequence>
<dbReference type="InterPro" id="IPR015500">
    <property type="entry name" value="Peptidase_S8_subtilisin-rel"/>
</dbReference>
<dbReference type="CDD" id="cd00306">
    <property type="entry name" value="Peptidases_S8_S53"/>
    <property type="match status" value="1"/>
</dbReference>
<comment type="caution">
    <text evidence="9">The sequence shown here is derived from an EMBL/GenBank/DDBJ whole genome shotgun (WGS) entry which is preliminary data.</text>
</comment>
<dbReference type="InterPro" id="IPR056002">
    <property type="entry name" value="DUF7580"/>
</dbReference>
<dbReference type="PROSITE" id="PS00138">
    <property type="entry name" value="SUBTILASE_SER"/>
    <property type="match status" value="1"/>
</dbReference>
<dbReference type="GO" id="GO:0006508">
    <property type="term" value="P:proteolysis"/>
    <property type="evidence" value="ECO:0007669"/>
    <property type="project" value="UniProtKB-KW"/>
</dbReference>
<keyword evidence="3 5" id="KW-0378">Hydrolase</keyword>